<evidence type="ECO:0000313" key="5">
    <source>
        <dbReference type="Proteomes" id="UP000219901"/>
    </source>
</evidence>
<dbReference type="InterPro" id="IPR050072">
    <property type="entry name" value="Peptidase_M20A"/>
</dbReference>
<evidence type="ECO:0000256" key="1">
    <source>
        <dbReference type="ARBA" id="ARBA00022723"/>
    </source>
</evidence>
<dbReference type="PANTHER" id="PTHR43808">
    <property type="entry name" value="ACETYLORNITHINE DEACETYLASE"/>
    <property type="match status" value="1"/>
</dbReference>
<dbReference type="Gene3D" id="3.40.630.10">
    <property type="entry name" value="Zn peptidases"/>
    <property type="match status" value="1"/>
</dbReference>
<proteinExistence type="predicted"/>
<comment type="caution">
    <text evidence="4">The sequence shown here is derived from an EMBL/GenBank/DDBJ whole genome shotgun (WGS) entry which is preliminary data.</text>
</comment>
<dbReference type="Pfam" id="PF07687">
    <property type="entry name" value="M20_dimer"/>
    <property type="match status" value="1"/>
</dbReference>
<name>A0A2A6ZW65_9FIRM</name>
<dbReference type="EMBL" id="NMTV01000076">
    <property type="protein sequence ID" value="PDX71077.1"/>
    <property type="molecule type" value="Genomic_DNA"/>
</dbReference>
<dbReference type="Gene3D" id="3.30.70.360">
    <property type="match status" value="1"/>
</dbReference>
<dbReference type="GO" id="GO:0046872">
    <property type="term" value="F:metal ion binding"/>
    <property type="evidence" value="ECO:0007669"/>
    <property type="project" value="UniProtKB-KW"/>
</dbReference>
<dbReference type="PANTHER" id="PTHR43808:SF17">
    <property type="entry name" value="PEPTIDASE M20"/>
    <property type="match status" value="1"/>
</dbReference>
<protein>
    <submittedName>
        <fullName evidence="4">Peptidase</fullName>
    </submittedName>
</protein>
<feature type="domain" description="Peptidase M20 dimerisation" evidence="3">
    <location>
        <begin position="181"/>
        <end position="273"/>
    </location>
</feature>
<dbReference type="RefSeq" id="WP_097784004.1">
    <property type="nucleotide sequence ID" value="NZ_NMTV01000076.1"/>
</dbReference>
<dbReference type="GO" id="GO:0016787">
    <property type="term" value="F:hydrolase activity"/>
    <property type="evidence" value="ECO:0007669"/>
    <property type="project" value="UniProtKB-KW"/>
</dbReference>
<dbReference type="Proteomes" id="UP000219901">
    <property type="component" value="Unassembled WGS sequence"/>
</dbReference>
<dbReference type="AlphaFoldDB" id="A0A2A6ZW65"/>
<dbReference type="InterPro" id="IPR036264">
    <property type="entry name" value="Bact_exopeptidase_dim_dom"/>
</dbReference>
<reference evidence="4 5" key="1">
    <citation type="journal article" date="2017" name="Front. Microbiol.">
        <title>New Insights into the Diversity of the Genus Faecalibacterium.</title>
        <authorList>
            <person name="Benevides L."/>
            <person name="Burman S."/>
            <person name="Martin R."/>
            <person name="Robert V."/>
            <person name="Thomas M."/>
            <person name="Miquel S."/>
            <person name="Chain F."/>
            <person name="Sokol H."/>
            <person name="Bermudez-Humaran L.G."/>
            <person name="Morrison M."/>
            <person name="Langella P."/>
            <person name="Azevedo V.A."/>
            <person name="Chatel J.M."/>
            <person name="Soares S."/>
        </authorList>
    </citation>
    <scope>NUCLEOTIDE SEQUENCE [LARGE SCALE GENOMIC DNA]</scope>
    <source>
        <strain evidence="4 5">CNCM I 4546</strain>
    </source>
</reference>
<sequence>MNEQTKAQVEAYAEECRTEQLELLRTLGKMPAPTRKEDFRAAFCRDWLRAQGAENVRIDSAKNVICKLGPDTEELVVFAAHTDIVFPDVENLPLREEGGKLFAPGIGDDTANLVNLLMAAKYLIQKQTALEYGVLVVANACEEGLGNLDGTKALFAKYGTRIQGFYSFDIYMPLCCSSAVGSYRYKITCKTPGGHSYANFGDSSAIQLLCGLVNELYQIQPPVRSRTTYNVGRIEGGTTVNSIAQQASMLYEFRSTAQDCLEEMEEKFRRAVAHWNGRGGDFEVELLGIRPGNGPVDQKRLGQFTAKSKEIVRTFTGREPDETPNSTDSNIPLSLGIPANTIGTIDGGSAHTRQEWVDIASLPTGLKIVLGLMLEYQKNDCF</sequence>
<evidence type="ECO:0000313" key="4">
    <source>
        <dbReference type="EMBL" id="PDX71077.1"/>
    </source>
</evidence>
<organism evidence="4 5">
    <name type="scientific">Faecalibacterium prausnitzii</name>
    <dbReference type="NCBI Taxonomy" id="853"/>
    <lineage>
        <taxon>Bacteria</taxon>
        <taxon>Bacillati</taxon>
        <taxon>Bacillota</taxon>
        <taxon>Clostridia</taxon>
        <taxon>Eubacteriales</taxon>
        <taxon>Oscillospiraceae</taxon>
        <taxon>Faecalibacterium</taxon>
    </lineage>
</organism>
<dbReference type="SUPFAM" id="SSF53187">
    <property type="entry name" value="Zn-dependent exopeptidases"/>
    <property type="match status" value="1"/>
</dbReference>
<dbReference type="InterPro" id="IPR002933">
    <property type="entry name" value="Peptidase_M20"/>
</dbReference>
<gene>
    <name evidence="4" type="ORF">CGS55_15475</name>
</gene>
<keyword evidence="2" id="KW-0378">Hydrolase</keyword>
<accession>A0A2A6ZW65</accession>
<dbReference type="SUPFAM" id="SSF55031">
    <property type="entry name" value="Bacterial exopeptidase dimerisation domain"/>
    <property type="match status" value="1"/>
</dbReference>
<evidence type="ECO:0000259" key="3">
    <source>
        <dbReference type="Pfam" id="PF07687"/>
    </source>
</evidence>
<evidence type="ECO:0000256" key="2">
    <source>
        <dbReference type="ARBA" id="ARBA00022801"/>
    </source>
</evidence>
<dbReference type="InterPro" id="IPR011650">
    <property type="entry name" value="Peptidase_M20_dimer"/>
</dbReference>
<dbReference type="Pfam" id="PF01546">
    <property type="entry name" value="Peptidase_M20"/>
    <property type="match status" value="1"/>
</dbReference>
<keyword evidence="1" id="KW-0479">Metal-binding</keyword>